<dbReference type="GO" id="GO:0022857">
    <property type="term" value="F:transmembrane transporter activity"/>
    <property type="evidence" value="ECO:0007669"/>
    <property type="project" value="InterPro"/>
</dbReference>
<evidence type="ECO:0000256" key="4">
    <source>
        <dbReference type="ARBA" id="ARBA00023136"/>
    </source>
</evidence>
<comment type="caution">
    <text evidence="8">The sequence shown here is derived from an EMBL/GenBank/DDBJ whole genome shotgun (WGS) entry which is preliminary data.</text>
</comment>
<dbReference type="InterPro" id="IPR020846">
    <property type="entry name" value="MFS_dom"/>
</dbReference>
<evidence type="ECO:0000313" key="8">
    <source>
        <dbReference type="EMBL" id="CAF9920917.1"/>
    </source>
</evidence>
<dbReference type="Gene3D" id="1.20.1250.20">
    <property type="entry name" value="MFS general substrate transporter like domains"/>
    <property type="match status" value="1"/>
</dbReference>
<protein>
    <recommendedName>
        <fullName evidence="7">Major facilitator superfamily (MFS) profile domain-containing protein</fullName>
    </recommendedName>
</protein>
<feature type="transmembrane region" description="Helical" evidence="6">
    <location>
        <begin position="253"/>
        <end position="275"/>
    </location>
</feature>
<feature type="transmembrane region" description="Helical" evidence="6">
    <location>
        <begin position="391"/>
        <end position="412"/>
    </location>
</feature>
<feature type="region of interest" description="Disordered" evidence="5">
    <location>
        <begin position="611"/>
        <end position="632"/>
    </location>
</feature>
<keyword evidence="4 6" id="KW-0472">Membrane</keyword>
<feature type="transmembrane region" description="Helical" evidence="6">
    <location>
        <begin position="488"/>
        <end position="509"/>
    </location>
</feature>
<comment type="subcellular location">
    <subcellularLocation>
        <location evidence="1">Membrane</location>
        <topology evidence="1">Multi-pass membrane protein</topology>
    </subcellularLocation>
</comment>
<feature type="transmembrane region" description="Helical" evidence="6">
    <location>
        <begin position="455"/>
        <end position="476"/>
    </location>
</feature>
<evidence type="ECO:0000256" key="1">
    <source>
        <dbReference type="ARBA" id="ARBA00004141"/>
    </source>
</evidence>
<evidence type="ECO:0000256" key="6">
    <source>
        <dbReference type="SAM" id="Phobius"/>
    </source>
</evidence>
<dbReference type="EMBL" id="CAJPDQ010000016">
    <property type="protein sequence ID" value="CAF9920917.1"/>
    <property type="molecule type" value="Genomic_DNA"/>
</dbReference>
<feature type="transmembrane region" description="Helical" evidence="6">
    <location>
        <begin position="176"/>
        <end position="194"/>
    </location>
</feature>
<dbReference type="Pfam" id="PF00083">
    <property type="entry name" value="Sugar_tr"/>
    <property type="match status" value="2"/>
</dbReference>
<feature type="transmembrane region" description="Helical" evidence="6">
    <location>
        <begin position="515"/>
        <end position="534"/>
    </location>
</feature>
<dbReference type="PROSITE" id="PS50850">
    <property type="entry name" value="MFS"/>
    <property type="match status" value="1"/>
</dbReference>
<evidence type="ECO:0000256" key="3">
    <source>
        <dbReference type="ARBA" id="ARBA00022989"/>
    </source>
</evidence>
<accession>A0A8H3IAH5</accession>
<dbReference type="AlphaFoldDB" id="A0A8H3IAH5"/>
<keyword evidence="3 6" id="KW-1133">Transmembrane helix</keyword>
<evidence type="ECO:0000313" key="9">
    <source>
        <dbReference type="Proteomes" id="UP000664169"/>
    </source>
</evidence>
<keyword evidence="9" id="KW-1185">Reference proteome</keyword>
<dbReference type="InterPro" id="IPR036259">
    <property type="entry name" value="MFS_trans_sf"/>
</dbReference>
<name>A0A8H3IAH5_9LECA</name>
<evidence type="ECO:0000259" key="7">
    <source>
        <dbReference type="PROSITE" id="PS50850"/>
    </source>
</evidence>
<feature type="transmembrane region" description="Helical" evidence="6">
    <location>
        <begin position="291"/>
        <end position="310"/>
    </location>
</feature>
<feature type="domain" description="Major facilitator superfamily (MFS) profile" evidence="7">
    <location>
        <begin position="99"/>
        <end position="538"/>
    </location>
</feature>
<evidence type="ECO:0000256" key="5">
    <source>
        <dbReference type="SAM" id="MobiDB-lite"/>
    </source>
</evidence>
<dbReference type="SUPFAM" id="SSF103473">
    <property type="entry name" value="MFS general substrate transporter"/>
    <property type="match status" value="1"/>
</dbReference>
<proteinExistence type="predicted"/>
<dbReference type="Proteomes" id="UP000664169">
    <property type="component" value="Unassembled WGS sequence"/>
</dbReference>
<evidence type="ECO:0000256" key="2">
    <source>
        <dbReference type="ARBA" id="ARBA00022692"/>
    </source>
</evidence>
<keyword evidence="2 6" id="KW-0812">Transmembrane</keyword>
<feature type="transmembrane region" description="Helical" evidence="6">
    <location>
        <begin position="150"/>
        <end position="169"/>
    </location>
</feature>
<dbReference type="OrthoDB" id="433512at2759"/>
<feature type="transmembrane region" description="Helical" evidence="6">
    <location>
        <begin position="424"/>
        <end position="443"/>
    </location>
</feature>
<dbReference type="PANTHER" id="PTHR24064">
    <property type="entry name" value="SOLUTE CARRIER FAMILY 22 MEMBER"/>
    <property type="match status" value="1"/>
</dbReference>
<dbReference type="InterPro" id="IPR005828">
    <property type="entry name" value="MFS_sugar_transport-like"/>
</dbReference>
<reference evidence="8" key="1">
    <citation type="submission" date="2021-03" db="EMBL/GenBank/DDBJ databases">
        <authorList>
            <person name="Tagirdzhanova G."/>
        </authorList>
    </citation>
    <scope>NUCLEOTIDE SEQUENCE</scope>
</reference>
<gene>
    <name evidence="8" type="ORF">GOMPHAMPRED_002177</name>
</gene>
<sequence>MAEGPGDHVGLRAPHGPDYSGTHDPIHTITGNERQIFDYLLRPDDMYTRDGVYWADLPLLQRFKFVWNFDKAETAREFGSFLAMFKRDPLSPVGWYMRNAVIPGAGLGLEGYVLFSIGNIKPLFQAKGAFYDCWTTYAVCSKNWVSAVEYLETIGIIFGQVLVGALGDWLGRRWGLIQDASIMLLGLIMLTAAWGTDLNGWVICYGWSLFIYSVGVGGEYPMTATSGMENAVGAGKVSTKEDRLHRGRKVTTAFLMQGWGQMANQLILIVGLIIFNSGTGDPPYLESAVQWTYRMSFAIPAIGTLWLVYYRTYKMKSASKQLAIAKKKSSVTGYDTQSLKLTVKYFSFRVLATAGGWFCNDVFFYGNKLFQSKFISTINGGTTPASVMPNWLYNLINVAVSLCGYYLASFMIDNKLYGRKMMQQVGFFACFILFVIPAFNLNYYTSPAGVHSFQAMYFLSSFFNQFGPNAVTFLVAAEVYPTPVRATAHGFSAACGKAGALLAAVLYNYITIQEIFYFIPWFGLIGMLVTFFFLPDTTGLDLKEQERRWHYIRNGRENEYHGIAIHPQHLSLYERWRGIGKNYNADLDYKQKIGEMRGEWEEDQVEKLEVERRGRNEGDLPAAATATSSEHDSVWTDDVHSYYKSISNRSPDLAAKEKEGMH</sequence>
<dbReference type="GO" id="GO:0016020">
    <property type="term" value="C:membrane"/>
    <property type="evidence" value="ECO:0007669"/>
    <property type="project" value="UniProtKB-SubCell"/>
</dbReference>
<organism evidence="8 9">
    <name type="scientific">Gomphillus americanus</name>
    <dbReference type="NCBI Taxonomy" id="1940652"/>
    <lineage>
        <taxon>Eukaryota</taxon>
        <taxon>Fungi</taxon>
        <taxon>Dikarya</taxon>
        <taxon>Ascomycota</taxon>
        <taxon>Pezizomycotina</taxon>
        <taxon>Lecanoromycetes</taxon>
        <taxon>OSLEUM clade</taxon>
        <taxon>Ostropomycetidae</taxon>
        <taxon>Ostropales</taxon>
        <taxon>Graphidaceae</taxon>
        <taxon>Gomphilloideae</taxon>
        <taxon>Gomphillus</taxon>
    </lineage>
</organism>